<evidence type="ECO:0000313" key="2">
    <source>
        <dbReference type="Proteomes" id="UP001627284"/>
    </source>
</evidence>
<dbReference type="InterPro" id="IPR010754">
    <property type="entry name" value="OPA3-like"/>
</dbReference>
<name>A0ABD2U6B0_9SOLN</name>
<accession>A0ABD2U6B0</accession>
<keyword evidence="2" id="KW-1185">Reference proteome</keyword>
<proteinExistence type="predicted"/>
<evidence type="ECO:0000313" key="1">
    <source>
        <dbReference type="EMBL" id="KAL3364101.1"/>
    </source>
</evidence>
<gene>
    <name evidence="1" type="ORF">AABB24_013048</name>
</gene>
<organism evidence="1 2">
    <name type="scientific">Solanum stoloniferum</name>
    <dbReference type="NCBI Taxonomy" id="62892"/>
    <lineage>
        <taxon>Eukaryota</taxon>
        <taxon>Viridiplantae</taxon>
        <taxon>Streptophyta</taxon>
        <taxon>Embryophyta</taxon>
        <taxon>Tracheophyta</taxon>
        <taxon>Spermatophyta</taxon>
        <taxon>Magnoliopsida</taxon>
        <taxon>eudicotyledons</taxon>
        <taxon>Gunneridae</taxon>
        <taxon>Pentapetalae</taxon>
        <taxon>asterids</taxon>
        <taxon>lamiids</taxon>
        <taxon>Solanales</taxon>
        <taxon>Solanaceae</taxon>
        <taxon>Solanoideae</taxon>
        <taxon>Solaneae</taxon>
        <taxon>Solanum</taxon>
    </lineage>
</organism>
<dbReference type="AlphaFoldDB" id="A0ABD2U6B0"/>
<dbReference type="EMBL" id="JBJKTR010000007">
    <property type="protein sequence ID" value="KAL3364101.1"/>
    <property type="molecule type" value="Genomic_DNA"/>
</dbReference>
<reference evidence="1 2" key="1">
    <citation type="submission" date="2024-05" db="EMBL/GenBank/DDBJ databases">
        <title>De novo assembly of an allotetraploid wild potato.</title>
        <authorList>
            <person name="Hosaka A.J."/>
        </authorList>
    </citation>
    <scope>NUCLEOTIDE SEQUENCE [LARGE SCALE GENOMIC DNA]</scope>
    <source>
        <tissue evidence="1">Young leaves</tissue>
    </source>
</reference>
<sequence>MILPVFKLGTLALKSFCKPIGSRIKKEAGYHPRFRNFIINIAQANHRLSTKLQRRIYGHATDVAIRPLNEDKAVQAAADLLGELFVFSVMLSLGPLFVLLHKYFISNLFSFGIIIMYHHGDVFRNADLFINENTLFMSYSTCDRAHDSIHMFIANHSRKVINPELSLVF</sequence>
<dbReference type="PANTHER" id="PTHR12499:SF22">
    <property type="entry name" value="OS02G0312500 PROTEIN"/>
    <property type="match status" value="1"/>
</dbReference>
<dbReference type="Pfam" id="PF07047">
    <property type="entry name" value="OPA3"/>
    <property type="match status" value="1"/>
</dbReference>
<comment type="caution">
    <text evidence="1">The sequence shown here is derived from an EMBL/GenBank/DDBJ whole genome shotgun (WGS) entry which is preliminary data.</text>
</comment>
<dbReference type="Proteomes" id="UP001627284">
    <property type="component" value="Unassembled WGS sequence"/>
</dbReference>
<protein>
    <submittedName>
        <fullName evidence="1">Uncharacterized protein</fullName>
    </submittedName>
</protein>
<dbReference type="PANTHER" id="PTHR12499">
    <property type="entry name" value="OPTIC ATROPHY 3 PROTEIN OPA3"/>
    <property type="match status" value="1"/>
</dbReference>